<dbReference type="PANTHER" id="PTHR43649:SF30">
    <property type="entry name" value="ABC TRANSPORTER SUBSTRATE-BINDING PROTEIN"/>
    <property type="match status" value="1"/>
</dbReference>
<dbReference type="InterPro" id="IPR006311">
    <property type="entry name" value="TAT_signal"/>
</dbReference>
<dbReference type="SUPFAM" id="SSF53850">
    <property type="entry name" value="Periplasmic binding protein-like II"/>
    <property type="match status" value="1"/>
</dbReference>
<proteinExistence type="inferred from homology"/>
<organism evidence="3">
    <name type="scientific">uncultured Thermomicrobiales bacterium</name>
    <dbReference type="NCBI Taxonomy" id="1645740"/>
    <lineage>
        <taxon>Bacteria</taxon>
        <taxon>Pseudomonadati</taxon>
        <taxon>Thermomicrobiota</taxon>
        <taxon>Thermomicrobia</taxon>
        <taxon>Thermomicrobiales</taxon>
        <taxon>environmental samples</taxon>
    </lineage>
</organism>
<dbReference type="InterPro" id="IPR006059">
    <property type="entry name" value="SBP"/>
</dbReference>
<accession>A0A6J4UG48</accession>
<evidence type="ECO:0000256" key="2">
    <source>
        <dbReference type="ARBA" id="ARBA00008520"/>
    </source>
</evidence>
<comment type="subcellular location">
    <subcellularLocation>
        <location evidence="1">Periplasm</location>
    </subcellularLocation>
</comment>
<dbReference type="PROSITE" id="PS51318">
    <property type="entry name" value="TAT"/>
    <property type="match status" value="1"/>
</dbReference>
<dbReference type="EMBL" id="CADCWF010000082">
    <property type="protein sequence ID" value="CAA9546416.1"/>
    <property type="molecule type" value="Genomic_DNA"/>
</dbReference>
<protein>
    <submittedName>
        <fullName evidence="3">Glycerol-3-phosphate ABC transporter, substrate-binding protein UgpB</fullName>
    </submittedName>
</protein>
<dbReference type="Gene3D" id="3.40.190.10">
    <property type="entry name" value="Periplasmic binding protein-like II"/>
    <property type="match status" value="1"/>
</dbReference>
<dbReference type="PANTHER" id="PTHR43649">
    <property type="entry name" value="ARABINOSE-BINDING PROTEIN-RELATED"/>
    <property type="match status" value="1"/>
</dbReference>
<dbReference type="InterPro" id="IPR050490">
    <property type="entry name" value="Bact_solute-bd_prot1"/>
</dbReference>
<dbReference type="AlphaFoldDB" id="A0A6J4UG48"/>
<dbReference type="Pfam" id="PF13416">
    <property type="entry name" value="SBP_bac_8"/>
    <property type="match status" value="1"/>
</dbReference>
<comment type="similarity">
    <text evidence="2">Belongs to the bacterial solute-binding protein 1 family.</text>
</comment>
<evidence type="ECO:0000313" key="3">
    <source>
        <dbReference type="EMBL" id="CAA9546416.1"/>
    </source>
</evidence>
<gene>
    <name evidence="3" type="ORF">AVDCRST_MAG59-1338</name>
</gene>
<reference evidence="3" key="1">
    <citation type="submission" date="2020-02" db="EMBL/GenBank/DDBJ databases">
        <authorList>
            <person name="Meier V. D."/>
        </authorList>
    </citation>
    <scope>NUCLEOTIDE SEQUENCE</scope>
    <source>
        <strain evidence="3">AVDCRST_MAG59</strain>
    </source>
</reference>
<dbReference type="CDD" id="cd14748">
    <property type="entry name" value="PBP2_UgpB"/>
    <property type="match status" value="1"/>
</dbReference>
<sequence length="448" mass="48965">MEKRITRRTAIKSAAGATAVGSGLSAGVASKKSTAFAAPAVIRQTGSKVPVLFWSSFADELGEAQIEIVRQFNESQDEVEVEHQFQGSYEETAQKLTAALQARQTPDVSLLSDVWWFQFYLNGVLAPLNDLIAANEVDTADYVESLYNEGVRDGVSYWLPFARSTPLFYYNVEAFAEAGIEEAPTNWSQIAEAAPRIVQRDGDTITRSAFAHPRSGSYIAWLFQCVVWQHEGLYSDPDFTIRLNEGGAVAAGEFYRSSVVDGWATTPEDNELDFTNGLTASVMASTGSLRGITERTEGKFEFRTAFLPEAETFGCCTGGAGLAILANAPTEKQEAAFKFIEYVTGTEGTTFWSQNTGYMPVRRSAAESEEMQAFFAENPNFKTAVDQLPLTRPQDVARVFIPGGDQIIGAGLERIVINQEEVQPVFDEVAQTLRDEAQPIVEAIAALG</sequence>
<dbReference type="GO" id="GO:0042597">
    <property type="term" value="C:periplasmic space"/>
    <property type="evidence" value="ECO:0007669"/>
    <property type="project" value="UniProtKB-SubCell"/>
</dbReference>
<name>A0A6J4UG48_9BACT</name>
<evidence type="ECO:0000256" key="1">
    <source>
        <dbReference type="ARBA" id="ARBA00004418"/>
    </source>
</evidence>